<evidence type="ECO:0000313" key="1">
    <source>
        <dbReference type="EMBL" id="EMG22168.1"/>
    </source>
</evidence>
<organism evidence="1 2">
    <name type="scientific">Leptospira interrogans serovar Copenhageni str. LT2050</name>
    <dbReference type="NCBI Taxonomy" id="1001598"/>
    <lineage>
        <taxon>Bacteria</taxon>
        <taxon>Pseudomonadati</taxon>
        <taxon>Spirochaetota</taxon>
        <taxon>Spirochaetia</taxon>
        <taxon>Leptospirales</taxon>
        <taxon>Leptospiraceae</taxon>
        <taxon>Leptospira</taxon>
    </lineage>
</organism>
<accession>M3ILS7</accession>
<dbReference type="AlphaFoldDB" id="M3ILS7"/>
<protein>
    <submittedName>
        <fullName evidence="1">Uncharacterized protein</fullName>
    </submittedName>
</protein>
<proteinExistence type="predicted"/>
<comment type="caution">
    <text evidence="1">The sequence shown here is derived from an EMBL/GenBank/DDBJ whole genome shotgun (WGS) entry which is preliminary data.</text>
</comment>
<evidence type="ECO:0000313" key="2">
    <source>
        <dbReference type="Proteomes" id="UP000011778"/>
    </source>
</evidence>
<dbReference type="Proteomes" id="UP000011778">
    <property type="component" value="Unassembled WGS sequence"/>
</dbReference>
<feature type="non-terminal residue" evidence="1">
    <location>
        <position position="1"/>
    </location>
</feature>
<sequence length="49" mass="5895">ELIFQQLYYKKRMYLVFLVIASKAEVSKTFLPYFCSKVLPQSKIRSLEF</sequence>
<reference evidence="1 2" key="1">
    <citation type="submission" date="2013-02" db="EMBL/GenBank/DDBJ databases">
        <authorList>
            <person name="Harkins D.M."/>
            <person name="Durkin A.S."/>
            <person name="Brinkac L.M."/>
            <person name="Haft D.H."/>
            <person name="Selengut J.D."/>
            <person name="Sanka R."/>
            <person name="DePew J."/>
            <person name="Purushe J."/>
            <person name="Tulsiani S.M."/>
            <person name="Graham G.C."/>
            <person name="Burns M.-A."/>
            <person name="Dohnt M.F."/>
            <person name="Smythe L.D."/>
            <person name="McKay D.B."/>
            <person name="Craig S.B."/>
            <person name="Vinetz J.M."/>
            <person name="Sutton G.G."/>
            <person name="Nierman W.C."/>
            <person name="Fouts D.E."/>
        </authorList>
    </citation>
    <scope>NUCLEOTIDE SEQUENCE [LARGE SCALE GENOMIC DNA]</scope>
    <source>
        <strain evidence="1 2">LT2050</strain>
    </source>
</reference>
<name>M3ILS7_LEPIT</name>
<dbReference type="EMBL" id="AFMD02000238">
    <property type="protein sequence ID" value="EMG22168.1"/>
    <property type="molecule type" value="Genomic_DNA"/>
</dbReference>
<gene>
    <name evidence="1" type="ORF">LEP1GSC150_1504</name>
</gene>